<dbReference type="AlphaFoldDB" id="A0AA39TCB1"/>
<dbReference type="Proteomes" id="UP001168877">
    <property type="component" value="Unassembled WGS sequence"/>
</dbReference>
<proteinExistence type="predicted"/>
<protein>
    <submittedName>
        <fullName evidence="1">Uncharacterized protein</fullName>
    </submittedName>
</protein>
<name>A0AA39TCB1_ACESA</name>
<evidence type="ECO:0000313" key="1">
    <source>
        <dbReference type="EMBL" id="KAK0606469.1"/>
    </source>
</evidence>
<dbReference type="EMBL" id="JAUESC010000002">
    <property type="protein sequence ID" value="KAK0606469.1"/>
    <property type="molecule type" value="Genomic_DNA"/>
</dbReference>
<reference evidence="1" key="1">
    <citation type="journal article" date="2022" name="Plant J.">
        <title>Strategies of tolerance reflected in two North American maple genomes.</title>
        <authorList>
            <person name="McEvoy S.L."/>
            <person name="Sezen U.U."/>
            <person name="Trouern-Trend A."/>
            <person name="McMahon S.M."/>
            <person name="Schaberg P.G."/>
            <person name="Yang J."/>
            <person name="Wegrzyn J.L."/>
            <person name="Swenson N.G."/>
        </authorList>
    </citation>
    <scope>NUCLEOTIDE SEQUENCE</scope>
    <source>
        <strain evidence="1">NS2018</strain>
    </source>
</reference>
<organism evidence="1 2">
    <name type="scientific">Acer saccharum</name>
    <name type="common">Sugar maple</name>
    <dbReference type="NCBI Taxonomy" id="4024"/>
    <lineage>
        <taxon>Eukaryota</taxon>
        <taxon>Viridiplantae</taxon>
        <taxon>Streptophyta</taxon>
        <taxon>Embryophyta</taxon>
        <taxon>Tracheophyta</taxon>
        <taxon>Spermatophyta</taxon>
        <taxon>Magnoliopsida</taxon>
        <taxon>eudicotyledons</taxon>
        <taxon>Gunneridae</taxon>
        <taxon>Pentapetalae</taxon>
        <taxon>rosids</taxon>
        <taxon>malvids</taxon>
        <taxon>Sapindales</taxon>
        <taxon>Sapindaceae</taxon>
        <taxon>Hippocastanoideae</taxon>
        <taxon>Acereae</taxon>
        <taxon>Acer</taxon>
    </lineage>
</organism>
<comment type="caution">
    <text evidence="1">The sequence shown here is derived from an EMBL/GenBank/DDBJ whole genome shotgun (WGS) entry which is preliminary data.</text>
</comment>
<sequence length="97" mass="10596">MRVRAKPSYPAHFANPILQSNSTLLISINIRRPSHLLLQSTLCLILFKAFGVNGAVPFFFVELDPQWARICNGMVAGVMLAASFDLIQEGQGHGASN</sequence>
<reference evidence="1" key="2">
    <citation type="submission" date="2023-06" db="EMBL/GenBank/DDBJ databases">
        <authorList>
            <person name="Swenson N.G."/>
            <person name="Wegrzyn J.L."/>
            <person name="Mcevoy S.L."/>
        </authorList>
    </citation>
    <scope>NUCLEOTIDE SEQUENCE</scope>
    <source>
        <strain evidence="1">NS2018</strain>
        <tissue evidence="1">Leaf</tissue>
    </source>
</reference>
<keyword evidence="2" id="KW-1185">Reference proteome</keyword>
<evidence type="ECO:0000313" key="2">
    <source>
        <dbReference type="Proteomes" id="UP001168877"/>
    </source>
</evidence>
<gene>
    <name evidence="1" type="ORF">LWI29_038090</name>
</gene>
<accession>A0AA39TCB1</accession>